<protein>
    <submittedName>
        <fullName evidence="1">Uncharacterized protein</fullName>
    </submittedName>
</protein>
<dbReference type="RefSeq" id="WP_065843557.1">
    <property type="nucleotide sequence ID" value="NZ_CP059434.1"/>
</dbReference>
<organism evidence="1 2">
    <name type="scientific">Campylobacter fetus</name>
    <dbReference type="NCBI Taxonomy" id="196"/>
    <lineage>
        <taxon>Bacteria</taxon>
        <taxon>Pseudomonadati</taxon>
        <taxon>Campylobacterota</taxon>
        <taxon>Epsilonproteobacteria</taxon>
        <taxon>Campylobacterales</taxon>
        <taxon>Campylobacteraceae</taxon>
        <taxon>Campylobacter</taxon>
    </lineage>
</organism>
<dbReference type="AlphaFoldDB" id="A0A974RKR1"/>
<geneLocation type="plasmid" evidence="2">
    <name>pcfviadri1362_p2</name>
</geneLocation>
<evidence type="ECO:0000313" key="2">
    <source>
        <dbReference type="Proteomes" id="UP000514628"/>
    </source>
</evidence>
<accession>A0A974RKR1</accession>
<sequence>MKNYTIDEILSSKEFELAVFYSNHNPVKNKELKQKLDEALRQIVECYVGSKDYVFSFGFCRLAPNEFTVAYNQIYDALIEIDLKIAKNTEKLDELTDSHLFNINTKLGSYYITIHSDISPFTKELALKLAKLIENKPGEQNV</sequence>
<dbReference type="Proteomes" id="UP000514628">
    <property type="component" value="Plasmid pCFViADRI1362_P2"/>
</dbReference>
<name>A0A974RKR1_CAMFE</name>
<reference evidence="2" key="1">
    <citation type="submission" date="2020-07" db="EMBL/GenBank/DDBJ databases">
        <title>A comparison of fourteen fully characterised mammalian-associated Campylobacter fetus isolates suggests a mechanism by which bovine-adapted biotypes have evolved high genomic plasticity.</title>
        <authorList>
            <person name="Nadin-Davis S.A."/>
            <person name="Chmara J.T."/>
            <person name="Carillo C."/>
            <person name="Amoako K."/>
            <person name="Goji N."/>
            <person name="Duceppe M.-O."/>
            <person name="Devenish J."/>
        </authorList>
    </citation>
    <scope>NUCLEOTIDE SEQUENCE [LARGE SCALE GENOMIC DNA]</scope>
    <source>
        <strain evidence="2">CFViADRI1362</strain>
        <plasmid evidence="2">pcfviadri1362_p2</plasmid>
    </source>
</reference>
<evidence type="ECO:0000313" key="1">
    <source>
        <dbReference type="EMBL" id="QMS59892.1"/>
    </source>
</evidence>
<gene>
    <name evidence="1" type="ORF">GZ989_011300</name>
</gene>
<proteinExistence type="predicted"/>
<dbReference type="EMBL" id="CP059434">
    <property type="protein sequence ID" value="QMS59892.1"/>
    <property type="molecule type" value="Genomic_DNA"/>
</dbReference>
<keyword evidence="1" id="KW-0614">Plasmid</keyword>